<dbReference type="Proteomes" id="UP000248806">
    <property type="component" value="Unassembled WGS sequence"/>
</dbReference>
<comment type="caution">
    <text evidence="2">The sequence shown here is derived from an EMBL/GenBank/DDBJ whole genome shotgun (WGS) entry which is preliminary data.</text>
</comment>
<dbReference type="SUPFAM" id="SSF52540">
    <property type="entry name" value="P-loop containing nucleoside triphosphate hydrolases"/>
    <property type="match status" value="1"/>
</dbReference>
<dbReference type="InterPro" id="IPR027417">
    <property type="entry name" value="P-loop_NTPase"/>
</dbReference>
<sequence>MEEKKQMRAITISREYGSGGGEIARRLAQRLGWRLIDHELVIRAAQELGISEEEAEIQDEHADSFISSLINSMRILQPAMFTIEPMPLLSNPHLYRETMSKLVETAIEAGPAVIVGRGSQMILAEHRDVFHTRIVATLEKRIRYVMQREQVSESEAKSRIQMKEQDRIRYLQTQYHCHPDDSSLYDLIVNTTVLSLDQCVDLILQALNYKAERLHLPEEELGPGAGLQPYPSLPGDLRPPV</sequence>
<dbReference type="EMBL" id="QKUF01000018">
    <property type="protein sequence ID" value="PZW25459.1"/>
    <property type="molecule type" value="Genomic_DNA"/>
</dbReference>
<accession>A0A326U2G7</accession>
<dbReference type="AlphaFoldDB" id="A0A326U2G7"/>
<protein>
    <submittedName>
        <fullName evidence="2">Cytidylate kinase</fullName>
    </submittedName>
</protein>
<keyword evidence="3" id="KW-1185">Reference proteome</keyword>
<evidence type="ECO:0000256" key="1">
    <source>
        <dbReference type="SAM" id="MobiDB-lite"/>
    </source>
</evidence>
<organism evidence="2 3">
    <name type="scientific">Thermosporothrix hazakensis</name>
    <dbReference type="NCBI Taxonomy" id="644383"/>
    <lineage>
        <taxon>Bacteria</taxon>
        <taxon>Bacillati</taxon>
        <taxon>Chloroflexota</taxon>
        <taxon>Ktedonobacteria</taxon>
        <taxon>Ktedonobacterales</taxon>
        <taxon>Thermosporotrichaceae</taxon>
        <taxon>Thermosporothrix</taxon>
    </lineage>
</organism>
<dbReference type="Gene3D" id="3.40.50.300">
    <property type="entry name" value="P-loop containing nucleotide triphosphate hydrolases"/>
    <property type="match status" value="1"/>
</dbReference>
<reference evidence="2 3" key="1">
    <citation type="submission" date="2018-06" db="EMBL/GenBank/DDBJ databases">
        <title>Genomic Encyclopedia of Archaeal and Bacterial Type Strains, Phase II (KMG-II): from individual species to whole genera.</title>
        <authorList>
            <person name="Goeker M."/>
        </authorList>
    </citation>
    <scope>NUCLEOTIDE SEQUENCE [LARGE SCALE GENOMIC DNA]</scope>
    <source>
        <strain evidence="2 3">ATCC BAA-1881</strain>
    </source>
</reference>
<proteinExistence type="predicted"/>
<dbReference type="GO" id="GO:0016301">
    <property type="term" value="F:kinase activity"/>
    <property type="evidence" value="ECO:0007669"/>
    <property type="project" value="UniProtKB-KW"/>
</dbReference>
<keyword evidence="2" id="KW-0418">Kinase</keyword>
<dbReference type="Pfam" id="PF13189">
    <property type="entry name" value="Cytidylate_kin2"/>
    <property type="match status" value="1"/>
</dbReference>
<gene>
    <name evidence="2" type="ORF">EI42_04303</name>
</gene>
<keyword evidence="2" id="KW-0808">Transferase</keyword>
<evidence type="ECO:0000313" key="3">
    <source>
        <dbReference type="Proteomes" id="UP000248806"/>
    </source>
</evidence>
<dbReference type="RefSeq" id="WP_111324640.1">
    <property type="nucleotide sequence ID" value="NZ_BIFX01000001.1"/>
</dbReference>
<name>A0A326U2G7_THEHA</name>
<dbReference type="OrthoDB" id="9781180at2"/>
<evidence type="ECO:0000313" key="2">
    <source>
        <dbReference type="EMBL" id="PZW25459.1"/>
    </source>
</evidence>
<feature type="region of interest" description="Disordered" evidence="1">
    <location>
        <begin position="220"/>
        <end position="241"/>
    </location>
</feature>